<dbReference type="Pfam" id="PF01380">
    <property type="entry name" value="SIS"/>
    <property type="match status" value="1"/>
</dbReference>
<sequence length="369" mass="40376">MFNSFASCLTPPSDASPASVLDTARNIFQAQSRTVAHLENLYIDDKKTQDQFVKSLQFMHNALLINGKIVITGMGKSYKIADKLVATMNSLGIHAVPLHPSDALHGDLGIIKPSDVIIFITASGNTPEIINLLPHIPEHIPKICLTCRLDSTLAKASSAILSAQLPDELSESNIYGLPAPTTSTTACLVVGDAVCITLAEILVSDQKQRRNNFGKWHPGGAIGQDYERENTILLSRNGSSVSLNSNSLKIEDIGHFNYDCANLNEIALLRSCTGKNWICFNSTDLVSTKDISNLIQSDTWSDNNVSSSAHFQIMETQLPKFPIESLDRFYQSQLLSALNNDLESMSKFIGKILLVIDDDDQIIGLCDIR</sequence>
<keyword evidence="3" id="KW-1185">Reference proteome</keyword>
<dbReference type="CDD" id="cd05014">
    <property type="entry name" value="SIS_Kpsf"/>
    <property type="match status" value="1"/>
</dbReference>
<accession>A0A1E3PDK5</accession>
<dbReference type="SUPFAM" id="SSF53697">
    <property type="entry name" value="SIS domain"/>
    <property type="match status" value="1"/>
</dbReference>
<dbReference type="OrthoDB" id="1872003at2759"/>
<dbReference type="EMBL" id="KV454414">
    <property type="protein sequence ID" value="ODQ63461.1"/>
    <property type="molecule type" value="Genomic_DNA"/>
</dbReference>
<evidence type="ECO:0000313" key="3">
    <source>
        <dbReference type="Proteomes" id="UP000095009"/>
    </source>
</evidence>
<dbReference type="InterPro" id="IPR035474">
    <property type="entry name" value="SIS_Kpsf"/>
</dbReference>
<dbReference type="PROSITE" id="PS51464">
    <property type="entry name" value="SIS"/>
    <property type="match status" value="1"/>
</dbReference>
<dbReference type="InterPro" id="IPR001347">
    <property type="entry name" value="SIS_dom"/>
</dbReference>
<dbReference type="Proteomes" id="UP000095009">
    <property type="component" value="Unassembled WGS sequence"/>
</dbReference>
<protein>
    <submittedName>
        <fullName evidence="2">SIS domain-containing protein</fullName>
    </submittedName>
</protein>
<proteinExistence type="predicted"/>
<dbReference type="PANTHER" id="PTHR38418:SF2">
    <property type="entry name" value="SUGAR ISOMERASE, KPSF_GUTQ (AFU_ORTHOLOGUE AFUA_6G08860)"/>
    <property type="match status" value="1"/>
</dbReference>
<dbReference type="GO" id="GO:0097367">
    <property type="term" value="F:carbohydrate derivative binding"/>
    <property type="evidence" value="ECO:0007669"/>
    <property type="project" value="InterPro"/>
</dbReference>
<dbReference type="Gene3D" id="3.40.50.10490">
    <property type="entry name" value="Glucose-6-phosphate isomerase like protein, domain 1"/>
    <property type="match status" value="1"/>
</dbReference>
<evidence type="ECO:0000313" key="2">
    <source>
        <dbReference type="EMBL" id="ODQ63461.1"/>
    </source>
</evidence>
<gene>
    <name evidence="2" type="ORF">NADFUDRAFT_28390</name>
</gene>
<feature type="domain" description="SIS" evidence="1">
    <location>
        <begin position="59"/>
        <end position="204"/>
    </location>
</feature>
<dbReference type="GO" id="GO:1901135">
    <property type="term" value="P:carbohydrate derivative metabolic process"/>
    <property type="evidence" value="ECO:0007669"/>
    <property type="project" value="InterPro"/>
</dbReference>
<reference evidence="2 3" key="1">
    <citation type="journal article" date="2016" name="Proc. Natl. Acad. Sci. U.S.A.">
        <title>Comparative genomics of biotechnologically important yeasts.</title>
        <authorList>
            <person name="Riley R."/>
            <person name="Haridas S."/>
            <person name="Wolfe K.H."/>
            <person name="Lopes M.R."/>
            <person name="Hittinger C.T."/>
            <person name="Goeker M."/>
            <person name="Salamov A.A."/>
            <person name="Wisecaver J.H."/>
            <person name="Long T.M."/>
            <person name="Calvey C.H."/>
            <person name="Aerts A.L."/>
            <person name="Barry K.W."/>
            <person name="Choi C."/>
            <person name="Clum A."/>
            <person name="Coughlan A.Y."/>
            <person name="Deshpande S."/>
            <person name="Douglass A.P."/>
            <person name="Hanson S.J."/>
            <person name="Klenk H.-P."/>
            <person name="LaButti K.M."/>
            <person name="Lapidus A."/>
            <person name="Lindquist E.A."/>
            <person name="Lipzen A.M."/>
            <person name="Meier-Kolthoff J.P."/>
            <person name="Ohm R.A."/>
            <person name="Otillar R.P."/>
            <person name="Pangilinan J.L."/>
            <person name="Peng Y."/>
            <person name="Rokas A."/>
            <person name="Rosa C.A."/>
            <person name="Scheuner C."/>
            <person name="Sibirny A.A."/>
            <person name="Slot J.C."/>
            <person name="Stielow J.B."/>
            <person name="Sun H."/>
            <person name="Kurtzman C.P."/>
            <person name="Blackwell M."/>
            <person name="Grigoriev I.V."/>
            <person name="Jeffries T.W."/>
        </authorList>
    </citation>
    <scope>NUCLEOTIDE SEQUENCE [LARGE SCALE GENOMIC DNA]</scope>
    <source>
        <strain evidence="2 3">DSM 6958</strain>
    </source>
</reference>
<dbReference type="PANTHER" id="PTHR38418">
    <property type="entry name" value="SUGAR ISOMERASE, KPSF/GUTQ (AFU_ORTHOLOGUE AFUA_6G08860)"/>
    <property type="match status" value="1"/>
</dbReference>
<dbReference type="STRING" id="857566.A0A1E3PDK5"/>
<evidence type="ECO:0000259" key="1">
    <source>
        <dbReference type="PROSITE" id="PS51464"/>
    </source>
</evidence>
<organism evidence="2 3">
    <name type="scientific">Nadsonia fulvescens var. elongata DSM 6958</name>
    <dbReference type="NCBI Taxonomy" id="857566"/>
    <lineage>
        <taxon>Eukaryota</taxon>
        <taxon>Fungi</taxon>
        <taxon>Dikarya</taxon>
        <taxon>Ascomycota</taxon>
        <taxon>Saccharomycotina</taxon>
        <taxon>Dipodascomycetes</taxon>
        <taxon>Dipodascales</taxon>
        <taxon>Dipodascales incertae sedis</taxon>
        <taxon>Nadsonia</taxon>
    </lineage>
</organism>
<dbReference type="AlphaFoldDB" id="A0A1E3PDK5"/>
<name>A0A1E3PDK5_9ASCO</name>
<dbReference type="InterPro" id="IPR046348">
    <property type="entry name" value="SIS_dom_sf"/>
</dbReference>